<dbReference type="Gene3D" id="2.40.100.20">
    <property type="match status" value="1"/>
</dbReference>
<dbReference type="EMBL" id="JASCIR010000045">
    <property type="protein sequence ID" value="MDI3390330.1"/>
    <property type="molecule type" value="Genomic_DNA"/>
</dbReference>
<evidence type="ECO:0000259" key="1">
    <source>
        <dbReference type="Pfam" id="PF18631"/>
    </source>
</evidence>
<dbReference type="Proteomes" id="UP001224661">
    <property type="component" value="Unassembled WGS sequence"/>
</dbReference>
<sequence length="310" mass="35017">MSAFPELRELITSFISEEPLEIQEIRTGTLPELPGSYGQYFTAWDFSNSIVRDYSMNLYQLTRMATDESLSVENVLTVFRTLDPIYSTFLGYNGFPTLAKYADQVGQPADSRGELVDRLATFTEYANRLTAWSHHYFPWDLGEHYRYPTNSAAALPEHTSAPLAVEEDPLQRIPIRLTWQPLGVEVDAELYCDFNQQLCMDFLKSLPFTVLQDHAVVSGESMYAWAPLVSVAPTPVREQICDAPVGRLRFSQATGNKVIVQYGPTSETLSSPVLGKVIDSHTDRLAEVGKAVWESTFRSKELIWLTVERL</sequence>
<dbReference type="RefSeq" id="WP_282516810.1">
    <property type="nucleotide sequence ID" value="NZ_JASCIR010000045.1"/>
</dbReference>
<gene>
    <name evidence="2" type="ORF">QIS99_29675</name>
</gene>
<organism evidence="2 3">
    <name type="scientific">Streptomyces solicavernae</name>
    <dbReference type="NCBI Taxonomy" id="3043614"/>
    <lineage>
        <taxon>Bacteria</taxon>
        <taxon>Bacillati</taxon>
        <taxon>Actinomycetota</taxon>
        <taxon>Actinomycetes</taxon>
        <taxon>Kitasatosporales</taxon>
        <taxon>Streptomycetaceae</taxon>
        <taxon>Streptomyces</taxon>
    </lineage>
</organism>
<keyword evidence="3" id="KW-1185">Reference proteome</keyword>
<evidence type="ECO:0000313" key="2">
    <source>
        <dbReference type="EMBL" id="MDI3390330.1"/>
    </source>
</evidence>
<proteinExistence type="predicted"/>
<reference evidence="2 3" key="1">
    <citation type="submission" date="2023-05" db="EMBL/GenBank/DDBJ databases">
        <title>Draft genome sequence of Streptomyces sp. B-S-A8 isolated from a cave soil in Thailand.</title>
        <authorList>
            <person name="Chamroensaksri N."/>
            <person name="Muangham S."/>
        </authorList>
    </citation>
    <scope>NUCLEOTIDE SEQUENCE [LARGE SCALE GENOMIC DNA]</scope>
    <source>
        <strain evidence="2 3">B-S-A8</strain>
    </source>
</reference>
<evidence type="ECO:0000313" key="3">
    <source>
        <dbReference type="Proteomes" id="UP001224661"/>
    </source>
</evidence>
<name>A0ABT6S167_9ACTN</name>
<dbReference type="InterPro" id="IPR040602">
    <property type="entry name" value="Cucumopine_C"/>
</dbReference>
<accession>A0ABT6S167</accession>
<dbReference type="Pfam" id="PF18631">
    <property type="entry name" value="Cucumopine_C"/>
    <property type="match status" value="1"/>
</dbReference>
<comment type="caution">
    <text evidence="2">The sequence shown here is derived from an EMBL/GenBank/DDBJ whole genome shotgun (WGS) entry which is preliminary data.</text>
</comment>
<protein>
    <recommendedName>
        <fullName evidence="1">Cucumopine synthase C-terminal helical bundle domain-containing protein</fullName>
    </recommendedName>
</protein>
<feature type="domain" description="Cucumopine synthase C-terminal helical bundle" evidence="1">
    <location>
        <begin position="14"/>
        <end position="135"/>
    </location>
</feature>